<protein>
    <submittedName>
        <fullName evidence="1">Uncharacterized protein</fullName>
    </submittedName>
</protein>
<evidence type="ECO:0000313" key="2">
    <source>
        <dbReference type="Proteomes" id="UP000249748"/>
    </source>
</evidence>
<keyword evidence="2" id="KW-1185">Reference proteome</keyword>
<reference evidence="1" key="1">
    <citation type="submission" date="2018-02" db="EMBL/GenBank/DDBJ databases">
        <title>The genomes of Aspergillus section Nigri reveals drivers in fungal speciation.</title>
        <authorList>
            <consortium name="DOE Joint Genome Institute"/>
            <person name="Vesth T.C."/>
            <person name="Nybo J."/>
            <person name="Theobald S."/>
            <person name="Brandl J."/>
            <person name="Frisvad J.C."/>
            <person name="Nielsen K.F."/>
            <person name="Lyhne E.K."/>
            <person name="Kogle M.E."/>
            <person name="Kuo A."/>
            <person name="Riley R."/>
            <person name="Clum A."/>
            <person name="Nolan M."/>
            <person name="Lipzen A."/>
            <person name="Salamov A."/>
            <person name="Henrissat B."/>
            <person name="Wiebenga A."/>
            <person name="De vries R.P."/>
            <person name="Grigoriev I.V."/>
            <person name="Mortensen U.H."/>
            <person name="Andersen M.R."/>
            <person name="Baker S.E."/>
        </authorList>
    </citation>
    <scope>NUCLEOTIDE SEQUENCE</scope>
    <source>
        <strain evidence="1">CBS 115574</strain>
    </source>
</reference>
<evidence type="ECO:0000313" key="1">
    <source>
        <dbReference type="EMBL" id="RAK93828.1"/>
    </source>
</evidence>
<dbReference type="Proteomes" id="UP000249748">
    <property type="component" value="Unassembled WGS sequence"/>
</dbReference>
<organism evidence="1 2">
    <name type="scientific">Aspergillus costaricaensis CBS 115574</name>
    <dbReference type="NCBI Taxonomy" id="1448317"/>
    <lineage>
        <taxon>Eukaryota</taxon>
        <taxon>Fungi</taxon>
        <taxon>Dikarya</taxon>
        <taxon>Ascomycota</taxon>
        <taxon>Pezizomycotina</taxon>
        <taxon>Eurotiomycetes</taxon>
        <taxon>Eurotiomycetidae</taxon>
        <taxon>Eurotiales</taxon>
        <taxon>Aspergillaceae</taxon>
        <taxon>Aspergillus</taxon>
        <taxon>Aspergillus subgen. Circumdati</taxon>
    </lineage>
</organism>
<sequence>MSNDFILGAVCTDEPGTIEETLYMSSAAPTSYHASDSTVPSQRQNVQYSQSWSAEEWSEKILGQQPVRASHIKLQKRVNEFLVHASAQEKNELEQSRQQLLEMIQDAKAAGKNTHPDSRDASLRTKFRQAWSSTSQMAYQYSQMLDPMIGQAPGYVSLAYGAIKIILTVQMNYQELKEKVKQYLDQIAAKFELTDHLTAYIPTKQLVDHFAQAYHLFTKFLSKAVKYYTQSRVKTYLKAITRPWDRFQQLVDAIGQTFVVIEKIAQFHGLLTAHANMEVSQQTLALLRNQDKKFDASKDMLENVLSQLHAISVHFTKEEDIRETASLVREHVDQIQDDPILSKGSASEPDIDHAENSQINILDQLGGPFSHLKSYNQETLRRKGAIEETPEMRSHRSTQRNLLRSEKVLAWIESDVSQILWVEGNNVLRRSDFNASFAIPLLVMGEGNYESTLILRHFCGDIGMARKPSTLIQALLYQVVERNPHIPRKSKDIFTQENTLSNQALWGLLIECLDEVSPDCTFIIIDSFDKLEQGEPDEEGEIITYLDNLVKDKSRCVKVLLTASLASPLPTLPDEYHSLVIQRSPYRGVQRSLSTVVMESQSHFISHQLVEIQEKRCKAVRFHETPFLYPAGSMIYHKEGDSWRAFTVTELSGMNPEPFGKFTPLVIRAWSVDHNGKYFAKSYHDLTVHQFSGTRTITSLKFIPAGFLPEEGIVRKELIRRGRKYWQLASSVNYKQLGKEDGPVRVIIDQQIRPLGKPPAQEFTEQFRLSPASDLRPQALIACQPVIDVYLLSELRWSVVEIDEIQEVMTDESRSFDNLLLNVGNKAILRSLVWAQEASDRVLGSGIERPVVKGTTVLLHGPPGCGKTFSVECLAETVRRPLLHLTHASLGESIRDLVDSLGEAFRLSDRWGCIVLIDDVKSFLSPRKDDISQNINITLFMQLTEKHSGLLFLTINQFGALDTALLSRIQVTLYYPEFTFVMVNQMLQQRLRIIGERARKDKGRIEIDTVDIIQRVEHMQKSGLLTLSGRDILNLCETALILANHETHGDRSERVDSVPMLNARHFETVIRMRGDYQRYIADTQGSLPG</sequence>
<name>A0ACD1ITG4_9EURO</name>
<accession>A0ACD1ITG4</accession>
<dbReference type="EMBL" id="KZ824536">
    <property type="protein sequence ID" value="RAK93828.1"/>
    <property type="molecule type" value="Genomic_DNA"/>
</dbReference>
<gene>
    <name evidence="1" type="ORF">BO79DRAFT_268248</name>
</gene>
<proteinExistence type="predicted"/>